<name>A0A847ET75_9BACT</name>
<dbReference type="EMBL" id="JAAZAL010000053">
    <property type="protein sequence ID" value="NLE30935.1"/>
    <property type="molecule type" value="Genomic_DNA"/>
</dbReference>
<gene>
    <name evidence="1" type="ORF">GX618_01505</name>
</gene>
<evidence type="ECO:0000313" key="1">
    <source>
        <dbReference type="EMBL" id="NLE30935.1"/>
    </source>
</evidence>
<dbReference type="Proteomes" id="UP000554004">
    <property type="component" value="Unassembled WGS sequence"/>
</dbReference>
<feature type="non-terminal residue" evidence="1">
    <location>
        <position position="1"/>
    </location>
</feature>
<protein>
    <submittedName>
        <fullName evidence="1">Uncharacterized protein</fullName>
    </submittedName>
</protein>
<organism evidence="1 2">
    <name type="scientific">Candidatus Dojkabacteria bacterium</name>
    <dbReference type="NCBI Taxonomy" id="2099670"/>
    <lineage>
        <taxon>Bacteria</taxon>
        <taxon>Candidatus Dojkabacteria</taxon>
    </lineage>
</organism>
<proteinExistence type="predicted"/>
<dbReference type="AlphaFoldDB" id="A0A847ET75"/>
<evidence type="ECO:0000313" key="2">
    <source>
        <dbReference type="Proteomes" id="UP000554004"/>
    </source>
</evidence>
<reference evidence="1 2" key="1">
    <citation type="journal article" date="2020" name="Biotechnol. Biofuels">
        <title>New insights from the biogas microbiome by comprehensive genome-resolved metagenomics of nearly 1600 species originating from multiple anaerobic digesters.</title>
        <authorList>
            <person name="Campanaro S."/>
            <person name="Treu L."/>
            <person name="Rodriguez-R L.M."/>
            <person name="Kovalovszki A."/>
            <person name="Ziels R.M."/>
            <person name="Maus I."/>
            <person name="Zhu X."/>
            <person name="Kougias P.G."/>
            <person name="Basile A."/>
            <person name="Luo G."/>
            <person name="Schluter A."/>
            <person name="Konstantinidis K.T."/>
            <person name="Angelidaki I."/>
        </authorList>
    </citation>
    <scope>NUCLEOTIDE SEQUENCE [LARGE SCALE GENOMIC DNA]</scope>
    <source>
        <strain evidence="1">AS06rmzACSIP_421</strain>
    </source>
</reference>
<accession>A0A847ET75</accession>
<sequence length="96" mass="11451">NSKGELIFKKDIFQTVVPLVCKKDYIVLETGDPVLEQNTYLLNTKENTYEIYVKDFKEEEIKGIDSKYLSLSKSKDMQKVIVMDQYNRLWVYMREK</sequence>
<comment type="caution">
    <text evidence="1">The sequence shown here is derived from an EMBL/GenBank/DDBJ whole genome shotgun (WGS) entry which is preliminary data.</text>
</comment>